<keyword evidence="1" id="KW-0472">Membrane</keyword>
<evidence type="ECO:0000313" key="2">
    <source>
        <dbReference type="EMBL" id="MDN5201331.1"/>
    </source>
</evidence>
<feature type="transmembrane region" description="Helical" evidence="1">
    <location>
        <begin position="148"/>
        <end position="165"/>
    </location>
</feature>
<accession>A0ABT8KKU1</accession>
<keyword evidence="1" id="KW-1133">Transmembrane helix</keyword>
<feature type="transmembrane region" description="Helical" evidence="1">
    <location>
        <begin position="56"/>
        <end position="76"/>
    </location>
</feature>
<keyword evidence="1" id="KW-0812">Transmembrane</keyword>
<feature type="transmembrane region" description="Helical" evidence="1">
    <location>
        <begin position="24"/>
        <end position="44"/>
    </location>
</feature>
<feature type="transmembrane region" description="Helical" evidence="1">
    <location>
        <begin position="226"/>
        <end position="244"/>
    </location>
</feature>
<reference evidence="2" key="1">
    <citation type="submission" date="2023-06" db="EMBL/GenBank/DDBJ databases">
        <title>Genomic of Parafulvivirga corallium.</title>
        <authorList>
            <person name="Wang G."/>
        </authorList>
    </citation>
    <scope>NUCLEOTIDE SEQUENCE</scope>
    <source>
        <strain evidence="2">BMA10</strain>
    </source>
</reference>
<name>A0ABT8KKU1_9BACT</name>
<dbReference type="EMBL" id="JAUJEA010000002">
    <property type="protein sequence ID" value="MDN5201331.1"/>
    <property type="molecule type" value="Genomic_DNA"/>
</dbReference>
<comment type="caution">
    <text evidence="2">The sequence shown here is derived from an EMBL/GenBank/DDBJ whole genome shotgun (WGS) entry which is preliminary data.</text>
</comment>
<keyword evidence="3" id="KW-1185">Reference proteome</keyword>
<feature type="transmembrane region" description="Helical" evidence="1">
    <location>
        <begin position="96"/>
        <end position="117"/>
    </location>
</feature>
<dbReference type="Proteomes" id="UP001172082">
    <property type="component" value="Unassembled WGS sequence"/>
</dbReference>
<evidence type="ECO:0008006" key="4">
    <source>
        <dbReference type="Google" id="ProtNLM"/>
    </source>
</evidence>
<evidence type="ECO:0000256" key="1">
    <source>
        <dbReference type="SAM" id="Phobius"/>
    </source>
</evidence>
<evidence type="ECO:0000313" key="3">
    <source>
        <dbReference type="Proteomes" id="UP001172082"/>
    </source>
</evidence>
<proteinExistence type="predicted"/>
<organism evidence="2 3">
    <name type="scientific">Splendidivirga corallicola</name>
    <dbReference type="NCBI Taxonomy" id="3051826"/>
    <lineage>
        <taxon>Bacteria</taxon>
        <taxon>Pseudomonadati</taxon>
        <taxon>Bacteroidota</taxon>
        <taxon>Cytophagia</taxon>
        <taxon>Cytophagales</taxon>
        <taxon>Splendidivirgaceae</taxon>
        <taxon>Splendidivirga</taxon>
    </lineage>
</organism>
<feature type="transmembrane region" description="Helical" evidence="1">
    <location>
        <begin position="172"/>
        <end position="197"/>
    </location>
</feature>
<protein>
    <recommendedName>
        <fullName evidence="4">ABC transporter permease</fullName>
    </recommendedName>
</protein>
<dbReference type="RefSeq" id="WP_346751357.1">
    <property type="nucleotide sequence ID" value="NZ_JAUJEA010000002.1"/>
</dbReference>
<gene>
    <name evidence="2" type="ORF">QQ008_08160</name>
</gene>
<sequence length="249" mass="28582">MNHYLNITRLSNLIKREVLTNAKAMLIILGAISGVVLFIFTISALNKNTHGTHVPLFASTFMVTGLVLSSLAYRDLLNKNKSYAYLTLPVSNLERLISMLFITTLIYIITYIVYYFLLSTILNAFASYFTQQDFEAFDVADTIVWKTIKIYLVVQSVFLLGAASFKKFPLPLTLLTLFVASIIMVLIAVGIMAAFTYDMRLNDIDFNLPSYLDRRYGLDFERISKIVFWYLLAPFCWFVTYLKLKEKEV</sequence>